<dbReference type="GeneID" id="93644939"/>
<protein>
    <submittedName>
        <fullName evidence="1">IstB-like ATP binding family protein</fullName>
    </submittedName>
</protein>
<evidence type="ECO:0000313" key="1">
    <source>
        <dbReference type="EMBL" id="AJI21655.1"/>
    </source>
</evidence>
<organism evidence="1 2">
    <name type="scientific">Priestia megaterium (strain ATCC 14581 / DSM 32 / CCUG 1817 / JCM 2506 / NBRC 15308 / NCIMB 9376 / NCTC 10342 / NRRL B-14308 / VKM B-512 / Ford 19)</name>
    <name type="common">Bacillus megaterium</name>
    <dbReference type="NCBI Taxonomy" id="1348623"/>
    <lineage>
        <taxon>Bacteria</taxon>
        <taxon>Bacillati</taxon>
        <taxon>Bacillota</taxon>
        <taxon>Bacilli</taxon>
        <taxon>Bacillales</taxon>
        <taxon>Bacillaceae</taxon>
        <taxon>Priestia</taxon>
    </lineage>
</organism>
<dbReference type="GO" id="GO:0005524">
    <property type="term" value="F:ATP binding"/>
    <property type="evidence" value="ECO:0007669"/>
    <property type="project" value="InterPro"/>
</dbReference>
<dbReference type="KEGG" id="bmeg:BG04_1468"/>
<dbReference type="EMBL" id="CP009920">
    <property type="protein sequence ID" value="AJI21655.1"/>
    <property type="molecule type" value="Genomic_DNA"/>
</dbReference>
<dbReference type="PANTHER" id="PTHR30050">
    <property type="entry name" value="CHROMOSOMAL REPLICATION INITIATOR PROTEIN DNAA"/>
    <property type="match status" value="1"/>
</dbReference>
<gene>
    <name evidence="1" type="ORF">BG04_1468</name>
</gene>
<dbReference type="InterPro" id="IPR027417">
    <property type="entry name" value="P-loop_NTPase"/>
</dbReference>
<dbReference type="Proteomes" id="UP000031829">
    <property type="component" value="Chromosome"/>
</dbReference>
<dbReference type="RefSeq" id="WP_052098010.1">
    <property type="nucleotide sequence ID" value="NZ_BCVB01000021.1"/>
</dbReference>
<accession>A0A0B6A9M6</accession>
<dbReference type="GO" id="GO:0006260">
    <property type="term" value="P:DNA replication"/>
    <property type="evidence" value="ECO:0007669"/>
    <property type="project" value="TreeGrafter"/>
</dbReference>
<dbReference type="AlphaFoldDB" id="A0A0B6A9M6"/>
<reference evidence="1 2" key="1">
    <citation type="journal article" date="2015" name="Genome Announc.">
        <title>Complete genome sequences for 35 biothreat assay-relevant bacillus species.</title>
        <authorList>
            <person name="Johnson S.L."/>
            <person name="Daligault H.E."/>
            <person name="Davenport K.W."/>
            <person name="Jaissle J."/>
            <person name="Frey K.G."/>
            <person name="Ladner J.T."/>
            <person name="Broomall S.M."/>
            <person name="Bishop-Lilly K.A."/>
            <person name="Bruce D.C."/>
            <person name="Gibbons H.S."/>
            <person name="Coyne S.R."/>
            <person name="Lo C.C."/>
            <person name="Meincke L."/>
            <person name="Munk A.C."/>
            <person name="Koroleva G.I."/>
            <person name="Rosenzweig C.N."/>
            <person name="Palacios G.F."/>
            <person name="Redden C.L."/>
            <person name="Minogue T.D."/>
            <person name="Chain P.S."/>
        </authorList>
    </citation>
    <scope>NUCLEOTIDE SEQUENCE [LARGE SCALE GENOMIC DNA]</scope>
    <source>
        <strain evidence="2">ATCC 14581 / DSM 32 / JCM 2506 / NBRC 15308 / NCIMB 9376 / NCTC 10342 / NRRL B-14308 / VKM B-512</strain>
    </source>
</reference>
<dbReference type="Gene3D" id="3.40.50.300">
    <property type="entry name" value="P-loop containing nucleotide triphosphate hydrolases"/>
    <property type="match status" value="1"/>
</dbReference>
<dbReference type="HOGENOM" id="CLU_062999_3_2_9"/>
<evidence type="ECO:0000313" key="2">
    <source>
        <dbReference type="Proteomes" id="UP000031829"/>
    </source>
</evidence>
<dbReference type="PANTHER" id="PTHR30050:SF8">
    <property type="entry name" value="PRIMOSOMAL PROTEIN DNAI"/>
    <property type="match status" value="1"/>
</dbReference>
<name>A0A0B6A9M6_PRIM2</name>
<proteinExistence type="predicted"/>
<dbReference type="SUPFAM" id="SSF52540">
    <property type="entry name" value="P-loop containing nucleoside triphosphate hydrolases"/>
    <property type="match status" value="1"/>
</dbReference>
<sequence length="231" mass="26219">MNPCPCRSDKAVKKKLLKARIPEEFVQATISSFDINLYKKQQGKERAAIAKRASANFVQNFNQMQEQGKGLYLYSETKGSGKTRLMASIVNALTAVYDKPGEPLSILFSPTIDLLDDIKKTFSDDSKVKTSDLIETIKNVDILALDDIGVEKVTSFVEEKFSGIMDYRLSNKKVTLFTSNLSIDDLDIKYKEGRVSSRIEKMAFPIYMPDEKIRSYLAQQENEDLQSLLYR</sequence>